<keyword evidence="11" id="KW-1185">Reference proteome</keyword>
<keyword evidence="4" id="KW-0735">Signal-anchor</keyword>
<gene>
    <name evidence="10" type="ORF">KP509_27G011100</name>
</gene>
<dbReference type="GO" id="GO:0016413">
    <property type="term" value="F:O-acetyltransferase activity"/>
    <property type="evidence" value="ECO:0007669"/>
    <property type="project" value="InterPro"/>
</dbReference>
<evidence type="ECO:0008006" key="12">
    <source>
        <dbReference type="Google" id="ProtNLM"/>
    </source>
</evidence>
<dbReference type="GO" id="GO:0016020">
    <property type="term" value="C:membrane"/>
    <property type="evidence" value="ECO:0007669"/>
    <property type="project" value="UniProtKB-SubCell"/>
</dbReference>
<keyword evidence="6 7" id="KW-0472">Membrane</keyword>
<comment type="similarity">
    <text evidence="2">Belongs to the PC-esterase family. TBL subfamily.</text>
</comment>
<evidence type="ECO:0000313" key="10">
    <source>
        <dbReference type="EMBL" id="KAH7294643.1"/>
    </source>
</evidence>
<dbReference type="Pfam" id="PF13839">
    <property type="entry name" value="PC-Esterase"/>
    <property type="match status" value="1"/>
</dbReference>
<evidence type="ECO:0000256" key="5">
    <source>
        <dbReference type="ARBA" id="ARBA00022989"/>
    </source>
</evidence>
<sequence length="448" mass="51293">MASRDSSRNLQQLQGILSVLPPFFFACVALWFFSFLVQHSASPRQHLESGYSGNRPSDRLGTNAWSLKRNSESYETESEDFGGLPNLSCDLSSGRWVRAKRRKPSYDDGCRDIFKGWNCLRNNKSNARDILTWVWKPWQCNLPKMNATLFLERFKNKRIGFVGDSLNRNMYASFVCSLKQASQNVRKWRPAGADKALTFLDYNLTVAYHRTNLLARYGEWEAKDDGGALEKLGFVKGYRVDVDVPQSTWAEAPLFHDVLVLNTGHWWWAPEKFDPEKSPMLFFKRGEPIIPVKSPEEGLDMVLKYMLTYIERRMSAQGFMFLRTQSPRHFEGADWNEGGTCHRRKPLEEKEAVSWFSLSKRPGPNAEMNQANLHLSKAIRGTSFELLNISFLSSLRADAHPSLSAGKLHEDCMHWCLPGVTDTWNDMLVVRLLQLQKVSASDVEDSGF</sequence>
<comment type="caution">
    <text evidence="10">The sequence shown here is derived from an EMBL/GenBank/DDBJ whole genome shotgun (WGS) entry which is preliminary data.</text>
</comment>
<evidence type="ECO:0000256" key="3">
    <source>
        <dbReference type="ARBA" id="ARBA00022692"/>
    </source>
</evidence>
<reference evidence="10 11" key="1">
    <citation type="submission" date="2021-08" db="EMBL/GenBank/DDBJ databases">
        <title>WGS assembly of Ceratopteris richardii.</title>
        <authorList>
            <person name="Marchant D.B."/>
            <person name="Chen G."/>
            <person name="Jenkins J."/>
            <person name="Shu S."/>
            <person name="Leebens-Mack J."/>
            <person name="Grimwood J."/>
            <person name="Schmutz J."/>
            <person name="Soltis P."/>
            <person name="Soltis D."/>
            <person name="Chen Z.-H."/>
        </authorList>
    </citation>
    <scope>NUCLEOTIDE SEQUENCE [LARGE SCALE GENOMIC DNA]</scope>
    <source>
        <strain evidence="10">Whitten #5841</strain>
        <tissue evidence="10">Leaf</tissue>
    </source>
</reference>
<evidence type="ECO:0000259" key="8">
    <source>
        <dbReference type="Pfam" id="PF13839"/>
    </source>
</evidence>
<comment type="subcellular location">
    <subcellularLocation>
        <location evidence="1">Membrane</location>
        <topology evidence="1">Single-pass membrane protein</topology>
    </subcellularLocation>
</comment>
<dbReference type="Pfam" id="PF14416">
    <property type="entry name" value="PMR5N"/>
    <property type="match status" value="1"/>
</dbReference>
<dbReference type="PANTHER" id="PTHR32285">
    <property type="entry name" value="PROTEIN TRICHOME BIREFRINGENCE-LIKE 9-RELATED"/>
    <property type="match status" value="1"/>
</dbReference>
<keyword evidence="5 7" id="KW-1133">Transmembrane helix</keyword>
<evidence type="ECO:0000256" key="6">
    <source>
        <dbReference type="ARBA" id="ARBA00023136"/>
    </source>
</evidence>
<feature type="domain" description="Trichome birefringence-like C-terminal" evidence="8">
    <location>
        <begin position="142"/>
        <end position="429"/>
    </location>
</feature>
<evidence type="ECO:0000256" key="7">
    <source>
        <dbReference type="SAM" id="Phobius"/>
    </source>
</evidence>
<evidence type="ECO:0000259" key="9">
    <source>
        <dbReference type="Pfam" id="PF14416"/>
    </source>
</evidence>
<dbReference type="OrthoDB" id="630188at2759"/>
<feature type="transmembrane region" description="Helical" evidence="7">
    <location>
        <begin position="12"/>
        <end position="37"/>
    </location>
</feature>
<dbReference type="OMA" id="TWNDLFI"/>
<keyword evidence="3 7" id="KW-0812">Transmembrane</keyword>
<protein>
    <recommendedName>
        <fullName evidence="12">Trichome birefringence-like N-terminal domain-containing protein</fullName>
    </recommendedName>
</protein>
<dbReference type="InterPro" id="IPR025846">
    <property type="entry name" value="TBL_N"/>
</dbReference>
<dbReference type="PANTHER" id="PTHR32285:SF12">
    <property type="entry name" value="PROTEIN TRICHOME BIREFRINGENCE-LIKE 13"/>
    <property type="match status" value="1"/>
</dbReference>
<evidence type="ECO:0000256" key="4">
    <source>
        <dbReference type="ARBA" id="ARBA00022968"/>
    </source>
</evidence>
<feature type="domain" description="Trichome birefringence-like N-terminal" evidence="9">
    <location>
        <begin position="88"/>
        <end position="141"/>
    </location>
</feature>
<evidence type="ECO:0000313" key="11">
    <source>
        <dbReference type="Proteomes" id="UP000825935"/>
    </source>
</evidence>
<dbReference type="EMBL" id="CM035432">
    <property type="protein sequence ID" value="KAH7294643.1"/>
    <property type="molecule type" value="Genomic_DNA"/>
</dbReference>
<evidence type="ECO:0000256" key="1">
    <source>
        <dbReference type="ARBA" id="ARBA00004167"/>
    </source>
</evidence>
<accession>A0A8T2RGG5</accession>
<dbReference type="InterPro" id="IPR026057">
    <property type="entry name" value="TBL_C"/>
</dbReference>
<evidence type="ECO:0000256" key="2">
    <source>
        <dbReference type="ARBA" id="ARBA00007727"/>
    </source>
</evidence>
<dbReference type="InterPro" id="IPR029962">
    <property type="entry name" value="TBL"/>
</dbReference>
<name>A0A8T2RGG5_CERRI</name>
<organism evidence="10 11">
    <name type="scientific">Ceratopteris richardii</name>
    <name type="common">Triangle waterfern</name>
    <dbReference type="NCBI Taxonomy" id="49495"/>
    <lineage>
        <taxon>Eukaryota</taxon>
        <taxon>Viridiplantae</taxon>
        <taxon>Streptophyta</taxon>
        <taxon>Embryophyta</taxon>
        <taxon>Tracheophyta</taxon>
        <taxon>Polypodiopsida</taxon>
        <taxon>Polypodiidae</taxon>
        <taxon>Polypodiales</taxon>
        <taxon>Pteridineae</taxon>
        <taxon>Pteridaceae</taxon>
        <taxon>Parkerioideae</taxon>
        <taxon>Ceratopteris</taxon>
    </lineage>
</organism>
<dbReference type="PROSITE" id="PS51257">
    <property type="entry name" value="PROKAR_LIPOPROTEIN"/>
    <property type="match status" value="1"/>
</dbReference>
<dbReference type="Proteomes" id="UP000825935">
    <property type="component" value="Chromosome 27"/>
</dbReference>
<proteinExistence type="inferred from homology"/>
<dbReference type="AlphaFoldDB" id="A0A8T2RGG5"/>
<dbReference type="GO" id="GO:0005794">
    <property type="term" value="C:Golgi apparatus"/>
    <property type="evidence" value="ECO:0007669"/>
    <property type="project" value="TreeGrafter"/>
</dbReference>